<keyword evidence="3" id="KW-0731">Sigma factor</keyword>
<evidence type="ECO:0000313" key="10">
    <source>
        <dbReference type="Proteomes" id="UP001589647"/>
    </source>
</evidence>
<proteinExistence type="inferred from homology"/>
<dbReference type="NCBIfam" id="TIGR02937">
    <property type="entry name" value="sigma70-ECF"/>
    <property type="match status" value="1"/>
</dbReference>
<reference evidence="9 10" key="1">
    <citation type="submission" date="2024-09" db="EMBL/GenBank/DDBJ databases">
        <authorList>
            <person name="Sun Q."/>
            <person name="Mori K."/>
        </authorList>
    </citation>
    <scope>NUCLEOTIDE SEQUENCE [LARGE SCALE GENOMIC DNA]</scope>
    <source>
        <strain evidence="9 10">CCM 3426</strain>
    </source>
</reference>
<organism evidence="9 10">
    <name type="scientific">Nonomuraea spiralis</name>
    <dbReference type="NCBI Taxonomy" id="46182"/>
    <lineage>
        <taxon>Bacteria</taxon>
        <taxon>Bacillati</taxon>
        <taxon>Actinomycetota</taxon>
        <taxon>Actinomycetes</taxon>
        <taxon>Streptosporangiales</taxon>
        <taxon>Streptosporangiaceae</taxon>
        <taxon>Nonomuraea</taxon>
    </lineage>
</organism>
<dbReference type="InterPro" id="IPR014284">
    <property type="entry name" value="RNA_pol_sigma-70_dom"/>
</dbReference>
<dbReference type="InterPro" id="IPR013325">
    <property type="entry name" value="RNA_pol_sigma_r2"/>
</dbReference>
<dbReference type="SUPFAM" id="SSF88946">
    <property type="entry name" value="Sigma2 domain of RNA polymerase sigma factors"/>
    <property type="match status" value="1"/>
</dbReference>
<dbReference type="Pfam" id="PF08281">
    <property type="entry name" value="Sigma70_r4_2"/>
    <property type="match status" value="1"/>
</dbReference>
<dbReference type="PANTHER" id="PTHR43133:SF50">
    <property type="entry name" value="ECF RNA POLYMERASE SIGMA FACTOR SIGM"/>
    <property type="match status" value="1"/>
</dbReference>
<dbReference type="InterPro" id="IPR007627">
    <property type="entry name" value="RNA_pol_sigma70_r2"/>
</dbReference>
<feature type="domain" description="RNA polymerase sigma factor 70 region 4 type 2" evidence="8">
    <location>
        <begin position="145"/>
        <end position="197"/>
    </location>
</feature>
<dbReference type="PANTHER" id="PTHR43133">
    <property type="entry name" value="RNA POLYMERASE ECF-TYPE SIGMA FACTO"/>
    <property type="match status" value="1"/>
</dbReference>
<dbReference type="InterPro" id="IPR013324">
    <property type="entry name" value="RNA_pol_sigma_r3/r4-like"/>
</dbReference>
<comment type="caution">
    <text evidence="9">The sequence shown here is derived from an EMBL/GenBank/DDBJ whole genome shotgun (WGS) entry which is preliminary data.</text>
</comment>
<dbReference type="CDD" id="cd06171">
    <property type="entry name" value="Sigma70_r4"/>
    <property type="match status" value="1"/>
</dbReference>
<accession>A0ABV5J032</accession>
<evidence type="ECO:0000256" key="3">
    <source>
        <dbReference type="ARBA" id="ARBA00023082"/>
    </source>
</evidence>
<evidence type="ECO:0000256" key="4">
    <source>
        <dbReference type="ARBA" id="ARBA00023125"/>
    </source>
</evidence>
<evidence type="ECO:0000259" key="8">
    <source>
        <dbReference type="Pfam" id="PF08281"/>
    </source>
</evidence>
<dbReference type="Gene3D" id="1.10.1740.10">
    <property type="match status" value="1"/>
</dbReference>
<feature type="domain" description="RNA polymerase sigma-70 region 2" evidence="7">
    <location>
        <begin position="54"/>
        <end position="116"/>
    </location>
</feature>
<gene>
    <name evidence="9" type="ORF">ACFFV7_50515</name>
</gene>
<name>A0ABV5J032_9ACTN</name>
<dbReference type="InterPro" id="IPR036388">
    <property type="entry name" value="WH-like_DNA-bd_sf"/>
</dbReference>
<evidence type="ECO:0000256" key="2">
    <source>
        <dbReference type="ARBA" id="ARBA00023015"/>
    </source>
</evidence>
<dbReference type="SUPFAM" id="SSF88659">
    <property type="entry name" value="Sigma3 and sigma4 domains of RNA polymerase sigma factors"/>
    <property type="match status" value="1"/>
</dbReference>
<dbReference type="RefSeq" id="WP_189648234.1">
    <property type="nucleotide sequence ID" value="NZ_BMRC01000006.1"/>
</dbReference>
<comment type="similarity">
    <text evidence="1">Belongs to the sigma-70 factor family. ECF subfamily.</text>
</comment>
<keyword evidence="10" id="KW-1185">Reference proteome</keyword>
<evidence type="ECO:0000313" key="9">
    <source>
        <dbReference type="EMBL" id="MFB9209495.1"/>
    </source>
</evidence>
<evidence type="ECO:0000256" key="5">
    <source>
        <dbReference type="ARBA" id="ARBA00023163"/>
    </source>
</evidence>
<dbReference type="InterPro" id="IPR039425">
    <property type="entry name" value="RNA_pol_sigma-70-like"/>
</dbReference>
<dbReference type="InterPro" id="IPR013249">
    <property type="entry name" value="RNA_pol_sigma70_r4_t2"/>
</dbReference>
<keyword evidence="2" id="KW-0805">Transcription regulation</keyword>
<protein>
    <submittedName>
        <fullName evidence="9">SigE family RNA polymerase sigma factor</fullName>
    </submittedName>
</protein>
<evidence type="ECO:0000259" key="7">
    <source>
        <dbReference type="Pfam" id="PF04542"/>
    </source>
</evidence>
<feature type="compositionally biased region" description="Pro residues" evidence="6">
    <location>
        <begin position="1"/>
        <end position="10"/>
    </location>
</feature>
<dbReference type="Pfam" id="PF04542">
    <property type="entry name" value="Sigma70_r2"/>
    <property type="match status" value="1"/>
</dbReference>
<dbReference type="Gene3D" id="1.10.10.10">
    <property type="entry name" value="Winged helix-like DNA-binding domain superfamily/Winged helix DNA-binding domain"/>
    <property type="match status" value="1"/>
</dbReference>
<dbReference type="Proteomes" id="UP001589647">
    <property type="component" value="Unassembled WGS sequence"/>
</dbReference>
<keyword evidence="4" id="KW-0238">DNA-binding</keyword>
<keyword evidence="5" id="KW-0804">Transcription</keyword>
<feature type="region of interest" description="Disordered" evidence="6">
    <location>
        <begin position="1"/>
        <end position="47"/>
    </location>
</feature>
<evidence type="ECO:0000256" key="6">
    <source>
        <dbReference type="SAM" id="MobiDB-lite"/>
    </source>
</evidence>
<sequence length="205" mass="22566">MTGIRPPIPLPTFAESGSVSVDTPPPARTDGPSAGGPPTPGPPDAGREAALTQLFETHYTGLLRLAVLLGADDAEDIVAEAFCQLHRRWSRLRSAEAALPYLRSVVCNLARMRLRHLQVIRKHTDWTTDLERSAESVALLHDDQKALIEALQRLSARQREALVLRYWLGLRESDIAEAMSISCGAVKAHTSRGMATLTKIMQERR</sequence>
<dbReference type="EMBL" id="JBHMEI010000104">
    <property type="protein sequence ID" value="MFB9209495.1"/>
    <property type="molecule type" value="Genomic_DNA"/>
</dbReference>
<evidence type="ECO:0000256" key="1">
    <source>
        <dbReference type="ARBA" id="ARBA00010641"/>
    </source>
</evidence>